<dbReference type="Gene3D" id="2.60.40.3960">
    <property type="entry name" value="Velvet domain"/>
    <property type="match status" value="1"/>
</dbReference>
<dbReference type="GO" id="GO:0051176">
    <property type="term" value="P:positive regulation of sulfur metabolic process"/>
    <property type="evidence" value="ECO:0007669"/>
    <property type="project" value="UniProtKB-ARBA"/>
</dbReference>
<comment type="subcellular location">
    <subcellularLocation>
        <location evidence="2">Cytoplasm</location>
    </subcellularLocation>
    <subcellularLocation>
        <location evidence="1">Nucleus</location>
    </subcellularLocation>
</comment>
<dbReference type="InterPro" id="IPR021740">
    <property type="entry name" value="Velvet"/>
</dbReference>
<dbReference type="GO" id="GO:0034250">
    <property type="term" value="P:positive regulation of amide metabolic process"/>
    <property type="evidence" value="ECO:0007669"/>
    <property type="project" value="UniProtKB-ARBA"/>
</dbReference>
<gene>
    <name evidence="10" type="ORF">EJ03DRAFT_200085</name>
</gene>
<dbReference type="FunFam" id="2.60.40.3960:FF:000001">
    <property type="entry name" value="Sexual development activator VeA"/>
    <property type="match status" value="1"/>
</dbReference>
<keyword evidence="11" id="KW-1185">Reference proteome</keyword>
<feature type="compositionally biased region" description="Polar residues" evidence="8">
    <location>
        <begin position="512"/>
        <end position="529"/>
    </location>
</feature>
<comment type="similarity">
    <text evidence="7">Belongs to the velvet family. VeA subfamily.</text>
</comment>
<accession>A0A6G1LH79</accession>
<evidence type="ECO:0000256" key="8">
    <source>
        <dbReference type="SAM" id="MobiDB-lite"/>
    </source>
</evidence>
<feature type="compositionally biased region" description="Polar residues" evidence="8">
    <location>
        <begin position="446"/>
        <end position="456"/>
    </location>
</feature>
<reference evidence="10" key="1">
    <citation type="journal article" date="2020" name="Stud. Mycol.">
        <title>101 Dothideomycetes genomes: a test case for predicting lifestyles and emergence of pathogens.</title>
        <authorList>
            <person name="Haridas S."/>
            <person name="Albert R."/>
            <person name="Binder M."/>
            <person name="Bloem J."/>
            <person name="Labutti K."/>
            <person name="Salamov A."/>
            <person name="Andreopoulos B."/>
            <person name="Baker S."/>
            <person name="Barry K."/>
            <person name="Bills G."/>
            <person name="Bluhm B."/>
            <person name="Cannon C."/>
            <person name="Castanera R."/>
            <person name="Culley D."/>
            <person name="Daum C."/>
            <person name="Ezra D."/>
            <person name="Gonzalez J."/>
            <person name="Henrissat B."/>
            <person name="Kuo A."/>
            <person name="Liang C."/>
            <person name="Lipzen A."/>
            <person name="Lutzoni F."/>
            <person name="Magnuson J."/>
            <person name="Mondo S."/>
            <person name="Nolan M."/>
            <person name="Ohm R."/>
            <person name="Pangilinan J."/>
            <person name="Park H.-J."/>
            <person name="Ramirez L."/>
            <person name="Alfaro M."/>
            <person name="Sun H."/>
            <person name="Tritt A."/>
            <person name="Yoshinaga Y."/>
            <person name="Zwiers L.-H."/>
            <person name="Turgeon B."/>
            <person name="Goodwin S."/>
            <person name="Spatafora J."/>
            <person name="Crous P."/>
            <person name="Grigoriev I."/>
        </authorList>
    </citation>
    <scope>NUCLEOTIDE SEQUENCE</scope>
    <source>
        <strain evidence="10">CBS 116005</strain>
    </source>
</reference>
<evidence type="ECO:0000313" key="11">
    <source>
        <dbReference type="Proteomes" id="UP000799436"/>
    </source>
</evidence>
<feature type="region of interest" description="Disordered" evidence="8">
    <location>
        <begin position="570"/>
        <end position="590"/>
    </location>
</feature>
<keyword evidence="3" id="KW-0963">Cytoplasm</keyword>
<feature type="compositionally biased region" description="Low complexity" evidence="8">
    <location>
        <begin position="414"/>
        <end position="428"/>
    </location>
</feature>
<dbReference type="AlphaFoldDB" id="A0A6G1LH79"/>
<dbReference type="PANTHER" id="PTHR33572:SF14">
    <property type="entry name" value="DEVELOPMENTAL AND SECONDARY METABOLISM REGULATOR VEA"/>
    <property type="match status" value="1"/>
</dbReference>
<evidence type="ECO:0000259" key="9">
    <source>
        <dbReference type="PROSITE" id="PS51821"/>
    </source>
</evidence>
<dbReference type="PROSITE" id="PS51821">
    <property type="entry name" value="VELVET"/>
    <property type="match status" value="1"/>
</dbReference>
<dbReference type="EMBL" id="ML995815">
    <property type="protein sequence ID" value="KAF2772247.1"/>
    <property type="molecule type" value="Genomic_DNA"/>
</dbReference>
<feature type="compositionally biased region" description="Polar residues" evidence="8">
    <location>
        <begin position="541"/>
        <end position="551"/>
    </location>
</feature>
<keyword evidence="6" id="KW-0539">Nucleus</keyword>
<feature type="compositionally biased region" description="Low complexity" evidence="8">
    <location>
        <begin position="313"/>
        <end position="330"/>
    </location>
</feature>
<feature type="domain" description="Velvet" evidence="9">
    <location>
        <begin position="27"/>
        <end position="221"/>
    </location>
</feature>
<evidence type="ECO:0000313" key="10">
    <source>
        <dbReference type="EMBL" id="KAF2772247.1"/>
    </source>
</evidence>
<dbReference type="Proteomes" id="UP000799436">
    <property type="component" value="Unassembled WGS sequence"/>
</dbReference>
<dbReference type="InterPro" id="IPR037525">
    <property type="entry name" value="Velvet_dom"/>
</dbReference>
<evidence type="ECO:0000256" key="4">
    <source>
        <dbReference type="ARBA" id="ARBA00023015"/>
    </source>
</evidence>
<feature type="compositionally biased region" description="Low complexity" evidence="8">
    <location>
        <begin position="273"/>
        <end position="284"/>
    </location>
</feature>
<dbReference type="Pfam" id="PF11754">
    <property type="entry name" value="Velvet"/>
    <property type="match status" value="2"/>
</dbReference>
<feature type="region of interest" description="Disordered" evidence="8">
    <location>
        <begin position="227"/>
        <end position="556"/>
    </location>
</feature>
<evidence type="ECO:0000256" key="6">
    <source>
        <dbReference type="ARBA" id="ARBA00023242"/>
    </source>
</evidence>
<name>A0A6G1LH79_9PEZI</name>
<sequence>MEHQEHVSCIPVDNETQSSTFRITKNGKRFTYRMSVIQQPMRARACGAGAKSSADRRPVDPPPIVELQIFEGDNTERDITFNMEANYFLFATLEQARPIAHGRMPEEKTRQATVLTGTPVAGMVYLDRPKPAGYFIFPDLSVRHEGVYRLSFSLYEELKKESDRSEEPSRPITPGDAHVTHRLEVKSMPFTVFSAKKFPGLTESTSLSRMVAEQGCRVRIRRDVRMRRRESKKDNDWNNYDEEHADARARASMTPESYQPAHPYMEPISRPRSASNASHHSLANPLSRRPSAQDLNTGYHAPQTPSGFSQTTPYGPSPAQQYSQPPYMQQHNMPPPPQFNGQQSYQPPPPLPAAGSQQSYYGGAYPPAPPATSLAQSQYPPTPSSYHTGPPRSSIDYAAEERRFSGAPPPASQSGYVSAAAPSAYGSYAPPPPQSFHPAGPLQPNGYDSRQSSYAAQDSHRPPPLQPIQPPARASGASTPLSSGRPPLENKMPPLPPLQMPHDANNRIEPASPSTTGPQSSMFSATSIPADSHKRSYGNVFPTSDRSTNRPLRQGARPVDAFATNYDHFDSDHLGDDGLGDTDGGDLNPIRDEMKYKRADGRFMHRMLPTSAGQG</sequence>
<feature type="compositionally biased region" description="Polar residues" evidence="8">
    <location>
        <begin position="373"/>
        <end position="387"/>
    </location>
</feature>
<organism evidence="10 11">
    <name type="scientific">Teratosphaeria nubilosa</name>
    <dbReference type="NCBI Taxonomy" id="161662"/>
    <lineage>
        <taxon>Eukaryota</taxon>
        <taxon>Fungi</taxon>
        <taxon>Dikarya</taxon>
        <taxon>Ascomycota</taxon>
        <taxon>Pezizomycotina</taxon>
        <taxon>Dothideomycetes</taxon>
        <taxon>Dothideomycetidae</taxon>
        <taxon>Mycosphaerellales</taxon>
        <taxon>Teratosphaeriaceae</taxon>
        <taxon>Teratosphaeria</taxon>
    </lineage>
</organism>
<evidence type="ECO:0000256" key="7">
    <source>
        <dbReference type="ARBA" id="ARBA00038005"/>
    </source>
</evidence>
<protein>
    <recommendedName>
        <fullName evidence="9">Velvet domain-containing protein</fullName>
    </recommendedName>
</protein>
<dbReference type="GO" id="GO:0043455">
    <property type="term" value="P:regulation of secondary metabolic process"/>
    <property type="evidence" value="ECO:0007669"/>
    <property type="project" value="UniProtKB-ARBA"/>
</dbReference>
<keyword evidence="4" id="KW-0805">Transcription regulation</keyword>
<dbReference type="OrthoDB" id="5384689at2759"/>
<feature type="compositionally biased region" description="Basic and acidic residues" evidence="8">
    <location>
        <begin position="231"/>
        <end position="249"/>
    </location>
</feature>
<evidence type="ECO:0000256" key="3">
    <source>
        <dbReference type="ARBA" id="ARBA00022490"/>
    </source>
</evidence>
<dbReference type="PANTHER" id="PTHR33572">
    <property type="entry name" value="SPORE DEVELOPMENT REGULATOR VOSA"/>
    <property type="match status" value="1"/>
</dbReference>
<evidence type="ECO:0000256" key="1">
    <source>
        <dbReference type="ARBA" id="ARBA00004123"/>
    </source>
</evidence>
<dbReference type="GO" id="GO:0005634">
    <property type="term" value="C:nucleus"/>
    <property type="evidence" value="ECO:0007669"/>
    <property type="project" value="UniProtKB-SubCell"/>
</dbReference>
<feature type="compositionally biased region" description="Polar residues" evidence="8">
    <location>
        <begin position="303"/>
        <end position="312"/>
    </location>
</feature>
<keyword evidence="5" id="KW-0804">Transcription</keyword>
<evidence type="ECO:0000256" key="2">
    <source>
        <dbReference type="ARBA" id="ARBA00004496"/>
    </source>
</evidence>
<dbReference type="InterPro" id="IPR038491">
    <property type="entry name" value="Velvet_dom_sf"/>
</dbReference>
<dbReference type="GO" id="GO:0005737">
    <property type="term" value="C:cytoplasm"/>
    <property type="evidence" value="ECO:0007669"/>
    <property type="project" value="UniProtKB-SubCell"/>
</dbReference>
<proteinExistence type="inferred from homology"/>
<evidence type="ECO:0000256" key="5">
    <source>
        <dbReference type="ARBA" id="ARBA00023163"/>
    </source>
</evidence>